<reference evidence="3" key="1">
    <citation type="journal article" date="2023" name="Science">
        <title>Genome structures resolve the early diversification of teleost fishes.</title>
        <authorList>
            <person name="Parey E."/>
            <person name="Louis A."/>
            <person name="Montfort J."/>
            <person name="Bouchez O."/>
            <person name="Roques C."/>
            <person name="Iampietro C."/>
            <person name="Lluch J."/>
            <person name="Castinel A."/>
            <person name="Donnadieu C."/>
            <person name="Desvignes T."/>
            <person name="Floi Bucao C."/>
            <person name="Jouanno E."/>
            <person name="Wen M."/>
            <person name="Mejri S."/>
            <person name="Dirks R."/>
            <person name="Jansen H."/>
            <person name="Henkel C."/>
            <person name="Chen W.J."/>
            <person name="Zahm M."/>
            <person name="Cabau C."/>
            <person name="Klopp C."/>
            <person name="Thompson A.W."/>
            <person name="Robinson-Rechavi M."/>
            <person name="Braasch I."/>
            <person name="Lecointre G."/>
            <person name="Bobe J."/>
            <person name="Postlethwait J.H."/>
            <person name="Berthelot C."/>
            <person name="Roest Crollius H."/>
            <person name="Guiguen Y."/>
        </authorList>
    </citation>
    <scope>NUCLEOTIDE SEQUENCE</scope>
    <source>
        <strain evidence="3">WJC10195</strain>
    </source>
</reference>
<feature type="compositionally biased region" description="Pro residues" evidence="1">
    <location>
        <begin position="118"/>
        <end position="130"/>
    </location>
</feature>
<name>A0A9Q1J321_SYNKA</name>
<feature type="domain" description="DUF6729" evidence="2">
    <location>
        <begin position="160"/>
        <end position="209"/>
    </location>
</feature>
<comment type="caution">
    <text evidence="3">The sequence shown here is derived from an EMBL/GenBank/DDBJ whole genome shotgun (WGS) entry which is preliminary data.</text>
</comment>
<organism evidence="3 4">
    <name type="scientific">Synaphobranchus kaupii</name>
    <name type="common">Kaup's arrowtooth eel</name>
    <dbReference type="NCBI Taxonomy" id="118154"/>
    <lineage>
        <taxon>Eukaryota</taxon>
        <taxon>Metazoa</taxon>
        <taxon>Chordata</taxon>
        <taxon>Craniata</taxon>
        <taxon>Vertebrata</taxon>
        <taxon>Euteleostomi</taxon>
        <taxon>Actinopterygii</taxon>
        <taxon>Neopterygii</taxon>
        <taxon>Teleostei</taxon>
        <taxon>Anguilliformes</taxon>
        <taxon>Synaphobranchidae</taxon>
        <taxon>Synaphobranchus</taxon>
    </lineage>
</organism>
<sequence length="237" mass="26237">MSFSYVKWLRRKTPQPETQMDAAVRYIRRRDQERQSSAPPTRCLPACGTPARRPHSARSCDLCAVRAAFSVPRGTTGKGVSSSQPVLRPVQPEPSDAELVELALGVEETDPAEVPVEVPQPPLPQPAPPPPREEEERPQQSFLPPGPAPKSAELQIPESWHGAFSREQQEWMGRELFTRNSAGNTVLTTDLRLWWYPPQPRPIFSQPPAGCLLRMSAVPLGAPPHVGIQADMPPAWL</sequence>
<dbReference type="InterPro" id="IPR046616">
    <property type="entry name" value="DUF6729"/>
</dbReference>
<evidence type="ECO:0000259" key="2">
    <source>
        <dbReference type="Pfam" id="PF20499"/>
    </source>
</evidence>
<feature type="region of interest" description="Disordered" evidence="1">
    <location>
        <begin position="111"/>
        <end position="153"/>
    </location>
</feature>
<feature type="region of interest" description="Disordered" evidence="1">
    <location>
        <begin position="30"/>
        <end position="58"/>
    </location>
</feature>
<feature type="region of interest" description="Disordered" evidence="1">
    <location>
        <begin position="72"/>
        <end position="95"/>
    </location>
</feature>
<protein>
    <recommendedName>
        <fullName evidence="2">DUF6729 domain-containing protein</fullName>
    </recommendedName>
</protein>
<dbReference type="EMBL" id="JAINUF010000004">
    <property type="protein sequence ID" value="KAJ8364999.1"/>
    <property type="molecule type" value="Genomic_DNA"/>
</dbReference>
<gene>
    <name evidence="3" type="ORF">SKAU_G00138300</name>
</gene>
<evidence type="ECO:0000256" key="1">
    <source>
        <dbReference type="SAM" id="MobiDB-lite"/>
    </source>
</evidence>
<dbReference type="AlphaFoldDB" id="A0A9Q1J321"/>
<dbReference type="OrthoDB" id="10616898at2759"/>
<evidence type="ECO:0000313" key="4">
    <source>
        <dbReference type="Proteomes" id="UP001152622"/>
    </source>
</evidence>
<accession>A0A9Q1J321</accession>
<dbReference type="Pfam" id="PF20499">
    <property type="entry name" value="DUF6729"/>
    <property type="match status" value="1"/>
</dbReference>
<evidence type="ECO:0000313" key="3">
    <source>
        <dbReference type="EMBL" id="KAJ8364999.1"/>
    </source>
</evidence>
<proteinExistence type="predicted"/>
<dbReference type="Proteomes" id="UP001152622">
    <property type="component" value="Chromosome 4"/>
</dbReference>
<keyword evidence="4" id="KW-1185">Reference proteome</keyword>